<dbReference type="EMBL" id="WJEC01000863">
    <property type="protein sequence ID" value="KAF7480704.1"/>
    <property type="molecule type" value="Genomic_DNA"/>
</dbReference>
<dbReference type="InterPro" id="IPR003309">
    <property type="entry name" value="SCAN_dom"/>
</dbReference>
<evidence type="ECO:0000313" key="18">
    <source>
        <dbReference type="EMBL" id="VTJ86982.1"/>
    </source>
</evidence>
<feature type="domain" description="SCAN box" evidence="16">
    <location>
        <begin position="53"/>
        <end position="135"/>
    </location>
</feature>
<evidence type="ECO:0000256" key="8">
    <source>
        <dbReference type="ARBA" id="ARBA00022843"/>
    </source>
</evidence>
<evidence type="ECO:0000256" key="1">
    <source>
        <dbReference type="ARBA" id="ARBA00004123"/>
    </source>
</evidence>
<feature type="domain" description="C2H2-type" evidence="15">
    <location>
        <begin position="416"/>
        <end position="443"/>
    </location>
</feature>
<dbReference type="FunFam" id="3.30.160.60:FF:000352">
    <property type="entry name" value="zinc finger protein 3 homolog"/>
    <property type="match status" value="1"/>
</dbReference>
<dbReference type="FunFam" id="3.30.160.60:FF:001333">
    <property type="entry name" value="Zinc finger with KRAB and SCAN domains 4"/>
    <property type="match status" value="1"/>
</dbReference>
<comment type="similarity">
    <text evidence="2">Belongs to the krueppel C2H2-type zinc-finger protein family.</text>
</comment>
<feature type="domain" description="C2H2-type" evidence="15">
    <location>
        <begin position="280"/>
        <end position="307"/>
    </location>
</feature>
<dbReference type="PROSITE" id="PS00028">
    <property type="entry name" value="ZINC_FINGER_C2H2_1"/>
    <property type="match status" value="7"/>
</dbReference>
<keyword evidence="6 13" id="KW-0863">Zinc-finger</keyword>
<dbReference type="GO" id="GO:0005654">
    <property type="term" value="C:nucleoplasm"/>
    <property type="evidence" value="ECO:0007669"/>
    <property type="project" value="UniProtKB-ARBA"/>
</dbReference>
<dbReference type="CDD" id="cd07936">
    <property type="entry name" value="SCAN"/>
    <property type="match status" value="1"/>
</dbReference>
<dbReference type="FunFam" id="3.30.160.60:FF:001518">
    <property type="entry name" value="Zinc finger with KRAB and SCAN domains 4"/>
    <property type="match status" value="1"/>
</dbReference>
<keyword evidence="9" id="KW-0805">Transcription regulation</keyword>
<dbReference type="GO" id="GO:0003677">
    <property type="term" value="F:DNA binding"/>
    <property type="evidence" value="ECO:0007669"/>
    <property type="project" value="UniProtKB-KW"/>
</dbReference>
<comment type="subcellular location">
    <subcellularLocation>
        <location evidence="1 14">Nucleus</location>
    </subcellularLocation>
</comment>
<keyword evidence="11" id="KW-0804">Transcription</keyword>
<evidence type="ECO:0000256" key="6">
    <source>
        <dbReference type="ARBA" id="ARBA00022771"/>
    </source>
</evidence>
<proteinExistence type="inferred from homology"/>
<dbReference type="GO" id="GO:0000981">
    <property type="term" value="F:DNA-binding transcription factor activity, RNA polymerase II-specific"/>
    <property type="evidence" value="ECO:0007669"/>
    <property type="project" value="TreeGrafter"/>
</dbReference>
<feature type="domain" description="C2H2-type" evidence="15">
    <location>
        <begin position="364"/>
        <end position="391"/>
    </location>
</feature>
<evidence type="ECO:0000259" key="16">
    <source>
        <dbReference type="PROSITE" id="PS50804"/>
    </source>
</evidence>
<evidence type="ECO:0000256" key="9">
    <source>
        <dbReference type="ARBA" id="ARBA00023015"/>
    </source>
</evidence>
<reference evidence="17" key="2">
    <citation type="submission" date="2020-08" db="EMBL/GenBank/DDBJ databases">
        <authorList>
            <person name="Shumante A."/>
            <person name="Zimin A.V."/>
            <person name="Puiu D."/>
            <person name="Salzberg S.L."/>
        </authorList>
    </citation>
    <scope>NUCLEOTIDE SEQUENCE</scope>
    <source>
        <strain evidence="17">WC2-LM</strain>
        <tissue evidence="17">Liver</tissue>
    </source>
</reference>
<dbReference type="InterPro" id="IPR013087">
    <property type="entry name" value="Znf_C2H2_type"/>
</dbReference>
<evidence type="ECO:0000256" key="11">
    <source>
        <dbReference type="ARBA" id="ARBA00023163"/>
    </source>
</evidence>
<dbReference type="FunFam" id="1.10.4020.10:FF:000001">
    <property type="entry name" value="zinc finger protein 263 isoform X1"/>
    <property type="match status" value="1"/>
</dbReference>
<protein>
    <submittedName>
        <fullName evidence="17">Zinc finger protein with KRAB and SCAN domains 3</fullName>
    </submittedName>
</protein>
<feature type="domain" description="C2H2-type" evidence="15">
    <location>
        <begin position="252"/>
        <end position="279"/>
    </location>
</feature>
<accession>A0A5E4D143</accession>
<evidence type="ECO:0000256" key="3">
    <source>
        <dbReference type="ARBA" id="ARBA00022499"/>
    </source>
</evidence>
<dbReference type="Gene3D" id="1.10.4020.10">
    <property type="entry name" value="DNA breaking-rejoining enzymes"/>
    <property type="match status" value="1"/>
</dbReference>
<evidence type="ECO:0000256" key="13">
    <source>
        <dbReference type="PROSITE-ProRule" id="PRU00042"/>
    </source>
</evidence>
<dbReference type="EMBL" id="CABDUW010002479">
    <property type="protein sequence ID" value="VTJ86982.1"/>
    <property type="molecule type" value="Genomic_DNA"/>
</dbReference>
<keyword evidence="7" id="KW-0862">Zinc</keyword>
<dbReference type="SUPFAM" id="SSF57667">
    <property type="entry name" value="beta-beta-alpha zinc fingers"/>
    <property type="match status" value="4"/>
</dbReference>
<dbReference type="Pfam" id="PF00096">
    <property type="entry name" value="zf-C2H2"/>
    <property type="match status" value="7"/>
</dbReference>
<evidence type="ECO:0000313" key="19">
    <source>
        <dbReference type="Proteomes" id="UP000335636"/>
    </source>
</evidence>
<evidence type="ECO:0000259" key="15">
    <source>
        <dbReference type="PROSITE" id="PS50157"/>
    </source>
</evidence>
<keyword evidence="19" id="KW-1185">Reference proteome</keyword>
<dbReference type="SMART" id="SM00431">
    <property type="entry name" value="SCAN"/>
    <property type="match status" value="1"/>
</dbReference>
<dbReference type="FunFam" id="3.30.160.60:FF:001214">
    <property type="entry name" value="Zinc finger with KRAB and SCAN domains 4"/>
    <property type="match status" value="1"/>
</dbReference>
<dbReference type="InterPro" id="IPR036236">
    <property type="entry name" value="Znf_C2H2_sf"/>
</dbReference>
<name>A0A5E4D143_MARMO</name>
<dbReference type="GO" id="GO:0008270">
    <property type="term" value="F:zinc ion binding"/>
    <property type="evidence" value="ECO:0007669"/>
    <property type="project" value="UniProtKB-KW"/>
</dbReference>
<dbReference type="SMART" id="SM00355">
    <property type="entry name" value="ZnF_C2H2"/>
    <property type="match status" value="7"/>
</dbReference>
<feature type="domain" description="C2H2-type" evidence="15">
    <location>
        <begin position="308"/>
        <end position="335"/>
    </location>
</feature>
<dbReference type="PANTHER" id="PTHR24394:SF48">
    <property type="entry name" value="ZINC FINGER PROTEIN 771"/>
    <property type="match status" value="1"/>
</dbReference>
<evidence type="ECO:0000256" key="10">
    <source>
        <dbReference type="ARBA" id="ARBA00023125"/>
    </source>
</evidence>
<keyword evidence="10" id="KW-0238">DNA-binding</keyword>
<keyword evidence="8" id="KW-0832">Ubl conjugation</keyword>
<evidence type="ECO:0000256" key="7">
    <source>
        <dbReference type="ARBA" id="ARBA00022833"/>
    </source>
</evidence>
<dbReference type="SUPFAM" id="SSF47353">
    <property type="entry name" value="Retrovirus capsid dimerization domain-like"/>
    <property type="match status" value="1"/>
</dbReference>
<evidence type="ECO:0000256" key="5">
    <source>
        <dbReference type="ARBA" id="ARBA00022737"/>
    </source>
</evidence>
<dbReference type="FunFam" id="3.30.160.60:FF:002254">
    <property type="entry name" value="Zinc finger protein 540"/>
    <property type="match status" value="1"/>
</dbReference>
<keyword evidence="4" id="KW-0479">Metal-binding</keyword>
<dbReference type="PANTHER" id="PTHR24394">
    <property type="entry name" value="ZINC FINGER PROTEIN"/>
    <property type="match status" value="1"/>
</dbReference>
<dbReference type="FunFam" id="3.30.160.60:FF:002343">
    <property type="entry name" value="Zinc finger protein 33A"/>
    <property type="match status" value="1"/>
</dbReference>
<dbReference type="Pfam" id="PF02023">
    <property type="entry name" value="SCAN"/>
    <property type="match status" value="1"/>
</dbReference>
<dbReference type="Gene3D" id="3.30.160.60">
    <property type="entry name" value="Classic Zinc Finger"/>
    <property type="match status" value="7"/>
</dbReference>
<sequence length="473" mass="53919">MARESRESTALDDHSADDQMGLLVIKVEEEEASAFAEEASLPCSPDQGKEHCRQRFRAFCYPETAGPKEVLSQLRELCRQWLRPEMHSKEQILELLVLEQFLTILPRELQNWVRQQHPESGEEVVVLLEYLEKQLDEPTLQVPGDDQGQELLRCKVALLTPTLESQNSQVPPVKALLKCESLQCQPLQDRAGEMQTKIGDLPLAEEHPEQDPGKIPCHQGEDVAQMPTYAEASEQEARLHRKQKNATGSRRHICHECGKSFAQSSGLSKHRRIHTGEKPYECEECGKAFVGSSALVIHQRVHTGEKPYECEKCGKAFSHSSDLIKHQRTHTGEKPYECDDCGKTFSQSCSLLEHHRIHTGEKPYQCNMCGKAFRRSSHLLRHQRIHTGERNIQEPDWEGQGRMESQWENVGTPVSYKCNECERSFTQNTGLIEHQKIHTGEKPYQCDTCGKGFTRTSYLVQHQRSHVGKKILS</sequence>
<dbReference type="AlphaFoldDB" id="A0A5E4D143"/>
<dbReference type="PROSITE" id="PS50804">
    <property type="entry name" value="SCAN_BOX"/>
    <property type="match status" value="1"/>
</dbReference>
<gene>
    <name evidence="17" type="ORF">GHT09_008068</name>
    <name evidence="18" type="ORF">MONAX_5E029543</name>
</gene>
<dbReference type="Proteomes" id="UP000662637">
    <property type="component" value="Unassembled WGS sequence"/>
</dbReference>
<keyword evidence="3" id="KW-1017">Isopeptide bond</keyword>
<evidence type="ECO:0000313" key="17">
    <source>
        <dbReference type="EMBL" id="KAF7480704.1"/>
    </source>
</evidence>
<dbReference type="PROSITE" id="PS50157">
    <property type="entry name" value="ZINC_FINGER_C2H2_2"/>
    <property type="match status" value="7"/>
</dbReference>
<evidence type="ECO:0000256" key="2">
    <source>
        <dbReference type="ARBA" id="ARBA00006991"/>
    </source>
</evidence>
<evidence type="ECO:0000256" key="14">
    <source>
        <dbReference type="PROSITE-ProRule" id="PRU00187"/>
    </source>
</evidence>
<evidence type="ECO:0000256" key="4">
    <source>
        <dbReference type="ARBA" id="ARBA00022723"/>
    </source>
</evidence>
<reference evidence="18 19" key="1">
    <citation type="submission" date="2019-04" db="EMBL/GenBank/DDBJ databases">
        <authorList>
            <person name="Alioto T."/>
            <person name="Alioto T."/>
        </authorList>
    </citation>
    <scope>NUCLEOTIDE SEQUENCE [LARGE SCALE GENOMIC DNA]</scope>
</reference>
<feature type="domain" description="C2H2-type" evidence="15">
    <location>
        <begin position="336"/>
        <end position="363"/>
    </location>
</feature>
<dbReference type="Proteomes" id="UP000335636">
    <property type="component" value="Unassembled WGS sequence"/>
</dbReference>
<organism evidence="18 19">
    <name type="scientific">Marmota monax</name>
    <name type="common">Woodchuck</name>
    <dbReference type="NCBI Taxonomy" id="9995"/>
    <lineage>
        <taxon>Eukaryota</taxon>
        <taxon>Metazoa</taxon>
        <taxon>Chordata</taxon>
        <taxon>Craniata</taxon>
        <taxon>Vertebrata</taxon>
        <taxon>Euteleostomi</taxon>
        <taxon>Mammalia</taxon>
        <taxon>Eutheria</taxon>
        <taxon>Euarchontoglires</taxon>
        <taxon>Glires</taxon>
        <taxon>Rodentia</taxon>
        <taxon>Sciuromorpha</taxon>
        <taxon>Sciuridae</taxon>
        <taxon>Xerinae</taxon>
        <taxon>Marmotini</taxon>
        <taxon>Marmota</taxon>
    </lineage>
</organism>
<evidence type="ECO:0000256" key="12">
    <source>
        <dbReference type="ARBA" id="ARBA00023242"/>
    </source>
</evidence>
<keyword evidence="5" id="KW-0677">Repeat</keyword>
<dbReference type="InterPro" id="IPR038269">
    <property type="entry name" value="SCAN_sf"/>
</dbReference>
<keyword evidence="12 14" id="KW-0539">Nucleus</keyword>
<dbReference type="FunFam" id="3.30.160.60:FF:000642">
    <property type="entry name" value="Zinc finger with KRAB and SCAN domains 2"/>
    <property type="match status" value="1"/>
</dbReference>
<feature type="domain" description="C2H2-type" evidence="15">
    <location>
        <begin position="444"/>
        <end position="471"/>
    </location>
</feature>